<dbReference type="EMBL" id="CM018051">
    <property type="protein sequence ID" value="KAA8517494.1"/>
    <property type="molecule type" value="Genomic_DNA"/>
</dbReference>
<sequence>MVEQEFTAGGWRTLLSIDGPADKDLVCEFYVNLDPRLVDGTTTTYIRGIQFNFTPSLLSTFLQIPIVHAPQHPAVGADISGEELVASTLHLNGVGTYHTNHSRLDHALMIDDYHFHNLVLSSVLAPIGHTNTISVCRGHMLYAIGTDLITLFSDSIIRIMSLIAMTTGWGDHQQQLAEDIDGLYSTDEDADPLADPMEDIQSDAGHGGHPDA</sequence>
<dbReference type="Proteomes" id="UP000325577">
    <property type="component" value="Linkage Group LG8"/>
</dbReference>
<name>A0A5J4ZHX6_9ASTE</name>
<accession>A0A5J4ZHX6</accession>
<organism evidence="3 4">
    <name type="scientific">Nyssa sinensis</name>
    <dbReference type="NCBI Taxonomy" id="561372"/>
    <lineage>
        <taxon>Eukaryota</taxon>
        <taxon>Viridiplantae</taxon>
        <taxon>Streptophyta</taxon>
        <taxon>Embryophyta</taxon>
        <taxon>Tracheophyta</taxon>
        <taxon>Spermatophyta</taxon>
        <taxon>Magnoliopsida</taxon>
        <taxon>eudicotyledons</taxon>
        <taxon>Gunneridae</taxon>
        <taxon>Pentapetalae</taxon>
        <taxon>asterids</taxon>
        <taxon>Cornales</taxon>
        <taxon>Nyssaceae</taxon>
        <taxon>Nyssa</taxon>
    </lineage>
</organism>
<evidence type="ECO:0000259" key="2">
    <source>
        <dbReference type="Pfam" id="PF20167"/>
    </source>
</evidence>
<feature type="domain" description="Putative plant transposon protein" evidence="2">
    <location>
        <begin position="10"/>
        <end position="148"/>
    </location>
</feature>
<evidence type="ECO:0000313" key="3">
    <source>
        <dbReference type="EMBL" id="KAA8517494.1"/>
    </source>
</evidence>
<reference evidence="3 4" key="1">
    <citation type="submission" date="2019-09" db="EMBL/GenBank/DDBJ databases">
        <title>A chromosome-level genome assembly of the Chinese tupelo Nyssa sinensis.</title>
        <authorList>
            <person name="Yang X."/>
            <person name="Kang M."/>
            <person name="Yang Y."/>
            <person name="Xiong H."/>
            <person name="Wang M."/>
            <person name="Zhang Z."/>
            <person name="Wang Z."/>
            <person name="Wu H."/>
            <person name="Ma T."/>
            <person name="Liu J."/>
            <person name="Xi Z."/>
        </authorList>
    </citation>
    <scope>NUCLEOTIDE SEQUENCE [LARGE SCALE GENOMIC DNA]</scope>
    <source>
        <strain evidence="3">J267</strain>
        <tissue evidence="3">Leaf</tissue>
    </source>
</reference>
<dbReference type="AlphaFoldDB" id="A0A5J4ZHX6"/>
<gene>
    <name evidence="3" type="ORF">F0562_017876</name>
</gene>
<evidence type="ECO:0000256" key="1">
    <source>
        <dbReference type="SAM" id="MobiDB-lite"/>
    </source>
</evidence>
<dbReference type="Pfam" id="PF20167">
    <property type="entry name" value="Transposase_32"/>
    <property type="match status" value="1"/>
</dbReference>
<proteinExistence type="predicted"/>
<keyword evidence="4" id="KW-1185">Reference proteome</keyword>
<protein>
    <recommendedName>
        <fullName evidence="2">Putative plant transposon protein domain-containing protein</fullName>
    </recommendedName>
</protein>
<feature type="compositionally biased region" description="Acidic residues" evidence="1">
    <location>
        <begin position="187"/>
        <end position="201"/>
    </location>
</feature>
<dbReference type="InterPro" id="IPR046796">
    <property type="entry name" value="Transposase_32_dom"/>
</dbReference>
<evidence type="ECO:0000313" key="4">
    <source>
        <dbReference type="Proteomes" id="UP000325577"/>
    </source>
</evidence>
<feature type="region of interest" description="Disordered" evidence="1">
    <location>
        <begin position="187"/>
        <end position="212"/>
    </location>
</feature>